<evidence type="ECO:0000313" key="2">
    <source>
        <dbReference type="EMBL" id="CAE4574061.1"/>
    </source>
</evidence>
<dbReference type="PANTHER" id="PTHR43031">
    <property type="entry name" value="FAD-DEPENDENT OXIDOREDUCTASE"/>
    <property type="match status" value="1"/>
</dbReference>
<dbReference type="InterPro" id="IPR036873">
    <property type="entry name" value="Rhodanese-like_dom_sf"/>
</dbReference>
<reference evidence="2" key="1">
    <citation type="submission" date="2021-01" db="EMBL/GenBank/DDBJ databases">
        <authorList>
            <person name="Corre E."/>
            <person name="Pelletier E."/>
            <person name="Niang G."/>
            <person name="Scheremetjew M."/>
            <person name="Finn R."/>
            <person name="Kale V."/>
            <person name="Holt S."/>
            <person name="Cochrane G."/>
            <person name="Meng A."/>
            <person name="Brown T."/>
            <person name="Cohen L."/>
        </authorList>
    </citation>
    <scope>NUCLEOTIDE SEQUENCE</scope>
    <source>
        <strain evidence="2">CCMP3105</strain>
    </source>
</reference>
<dbReference type="EMBL" id="HBNR01020602">
    <property type="protein sequence ID" value="CAE4574061.1"/>
    <property type="molecule type" value="Transcribed_RNA"/>
</dbReference>
<feature type="domain" description="Rhodanese" evidence="1">
    <location>
        <begin position="19"/>
        <end position="110"/>
    </location>
</feature>
<evidence type="ECO:0000259" key="1">
    <source>
        <dbReference type="PROSITE" id="PS50206"/>
    </source>
</evidence>
<dbReference type="SUPFAM" id="SSF52821">
    <property type="entry name" value="Rhodanese/Cell cycle control phosphatase"/>
    <property type="match status" value="1"/>
</dbReference>
<name>A0A7S4Q7X6_9DINO</name>
<dbReference type="CDD" id="cd00158">
    <property type="entry name" value="RHOD"/>
    <property type="match status" value="1"/>
</dbReference>
<dbReference type="Pfam" id="PF00581">
    <property type="entry name" value="Rhodanese"/>
    <property type="match status" value="1"/>
</dbReference>
<dbReference type="InterPro" id="IPR050229">
    <property type="entry name" value="GlpE_sulfurtransferase"/>
</dbReference>
<dbReference type="AlphaFoldDB" id="A0A7S4Q7X6"/>
<gene>
    <name evidence="2" type="ORF">AMON00008_LOCUS13680</name>
</gene>
<dbReference type="InterPro" id="IPR001763">
    <property type="entry name" value="Rhodanese-like_dom"/>
</dbReference>
<dbReference type="Gene3D" id="3.40.250.10">
    <property type="entry name" value="Rhodanese-like domain"/>
    <property type="match status" value="1"/>
</dbReference>
<dbReference type="SMART" id="SM00450">
    <property type="entry name" value="RHOD"/>
    <property type="match status" value="1"/>
</dbReference>
<proteinExistence type="predicted"/>
<protein>
    <recommendedName>
        <fullName evidence="1">Rhodanese domain-containing protein</fullName>
    </recommendedName>
</protein>
<dbReference type="PROSITE" id="PS50206">
    <property type="entry name" value="RHODANESE_3"/>
    <property type="match status" value="1"/>
</dbReference>
<accession>A0A7S4Q7X6</accession>
<sequence length="116" mass="12214">MVAFQESVKWDDGFEGLFGKEGLVLLDVRNPGEVEEKPHDDSVNVPCKMGDDPSEVMKAAIDDGKIPSDVNAPIIVFCAVGGRSARAVEALRGLGYKQVMNGGGADGVKKAKAAQP</sequence>
<organism evidence="2">
    <name type="scientific">Alexandrium monilatum</name>
    <dbReference type="NCBI Taxonomy" id="311494"/>
    <lineage>
        <taxon>Eukaryota</taxon>
        <taxon>Sar</taxon>
        <taxon>Alveolata</taxon>
        <taxon>Dinophyceae</taxon>
        <taxon>Gonyaulacales</taxon>
        <taxon>Pyrocystaceae</taxon>
        <taxon>Alexandrium</taxon>
    </lineage>
</organism>
<dbReference type="PANTHER" id="PTHR43031:SF16">
    <property type="entry name" value="OXIDOREDUCTASE"/>
    <property type="match status" value="1"/>
</dbReference>